<sequence>MNFFDVPSSGSSAADWVYLLVCFVCLLVCVWDAEFPSFFLLLLGFCCILWLFSRRKRGVTFSWEIYQMQ</sequence>
<feature type="transmembrane region" description="Helical" evidence="1">
    <location>
        <begin position="12"/>
        <end position="31"/>
    </location>
</feature>
<gene>
    <name evidence="2" type="ORF">PHYPA_019576</name>
</gene>
<evidence type="ECO:0000313" key="4">
    <source>
        <dbReference type="Proteomes" id="UP000006727"/>
    </source>
</evidence>
<dbReference type="AlphaFoldDB" id="A0A2K1JCR2"/>
<accession>A0A2K1JCR2</accession>
<keyword evidence="1" id="KW-0472">Membrane</keyword>
<dbReference type="Proteomes" id="UP000006727">
    <property type="component" value="Chromosome 15"/>
</dbReference>
<dbReference type="EnsemblPlants" id="Pp3c15_10530V3.1">
    <property type="protein sequence ID" value="PAC:32927415.CDS.1"/>
    <property type="gene ID" value="Pp3c15_10530"/>
</dbReference>
<reference evidence="2 4" key="2">
    <citation type="journal article" date="2018" name="Plant J.">
        <title>The Physcomitrella patens chromosome-scale assembly reveals moss genome structure and evolution.</title>
        <authorList>
            <person name="Lang D."/>
            <person name="Ullrich K.K."/>
            <person name="Murat F."/>
            <person name="Fuchs J."/>
            <person name="Jenkins J."/>
            <person name="Haas F.B."/>
            <person name="Piednoel M."/>
            <person name="Gundlach H."/>
            <person name="Van Bel M."/>
            <person name="Meyberg R."/>
            <person name="Vives C."/>
            <person name="Morata J."/>
            <person name="Symeonidi A."/>
            <person name="Hiss M."/>
            <person name="Muchero W."/>
            <person name="Kamisugi Y."/>
            <person name="Saleh O."/>
            <person name="Blanc G."/>
            <person name="Decker E.L."/>
            <person name="van Gessel N."/>
            <person name="Grimwood J."/>
            <person name="Hayes R.D."/>
            <person name="Graham S.W."/>
            <person name="Gunter L.E."/>
            <person name="McDaniel S.F."/>
            <person name="Hoernstein S.N.W."/>
            <person name="Larsson A."/>
            <person name="Li F.W."/>
            <person name="Perroud P.F."/>
            <person name="Phillips J."/>
            <person name="Ranjan P."/>
            <person name="Rokshar D.S."/>
            <person name="Rothfels C.J."/>
            <person name="Schneider L."/>
            <person name="Shu S."/>
            <person name="Stevenson D.W."/>
            <person name="Thummler F."/>
            <person name="Tillich M."/>
            <person name="Villarreal Aguilar J.C."/>
            <person name="Widiez T."/>
            <person name="Wong G.K."/>
            <person name="Wymore A."/>
            <person name="Zhang Y."/>
            <person name="Zimmer A.D."/>
            <person name="Quatrano R.S."/>
            <person name="Mayer K.F.X."/>
            <person name="Goodstein D."/>
            <person name="Casacuberta J.M."/>
            <person name="Vandepoele K."/>
            <person name="Reski R."/>
            <person name="Cuming A.C."/>
            <person name="Tuskan G.A."/>
            <person name="Maumus F."/>
            <person name="Salse J."/>
            <person name="Schmutz J."/>
            <person name="Rensing S.A."/>
        </authorList>
    </citation>
    <scope>NUCLEOTIDE SEQUENCE [LARGE SCALE GENOMIC DNA]</scope>
    <source>
        <strain evidence="3 4">cv. Gransden 2004</strain>
    </source>
</reference>
<reference evidence="3" key="3">
    <citation type="submission" date="2020-12" db="UniProtKB">
        <authorList>
            <consortium name="EnsemblPlants"/>
        </authorList>
    </citation>
    <scope>IDENTIFICATION</scope>
</reference>
<keyword evidence="1" id="KW-0812">Transmembrane</keyword>
<feature type="transmembrane region" description="Helical" evidence="1">
    <location>
        <begin position="37"/>
        <end position="53"/>
    </location>
</feature>
<evidence type="ECO:0000256" key="1">
    <source>
        <dbReference type="SAM" id="Phobius"/>
    </source>
</evidence>
<evidence type="ECO:0000313" key="2">
    <source>
        <dbReference type="EMBL" id="PNR39298.1"/>
    </source>
</evidence>
<dbReference type="InParanoid" id="A0A2K1JCR2"/>
<dbReference type="EnsemblPlants" id="Pp3c15_10530V3.2">
    <property type="protein sequence ID" value="PAC:32927416.CDS.1"/>
    <property type="gene ID" value="Pp3c15_10530"/>
</dbReference>
<evidence type="ECO:0000313" key="3">
    <source>
        <dbReference type="EnsemblPlants" id="PAC:32927415.CDS.1"/>
    </source>
</evidence>
<dbReference type="EMBL" id="ABEU02000015">
    <property type="protein sequence ID" value="PNR39298.1"/>
    <property type="molecule type" value="Genomic_DNA"/>
</dbReference>
<dbReference type="PaxDb" id="3218-PP1S99_178V6.1"/>
<proteinExistence type="predicted"/>
<dbReference type="Gramene" id="Pp3c15_10530V3.1">
    <property type="protein sequence ID" value="PAC:32927415.CDS.1"/>
    <property type="gene ID" value="Pp3c15_10530"/>
</dbReference>
<protein>
    <submittedName>
        <fullName evidence="2 3">Uncharacterized protein</fullName>
    </submittedName>
</protein>
<keyword evidence="4" id="KW-1185">Reference proteome</keyword>
<dbReference type="Gramene" id="Pp3c15_10530V3.2">
    <property type="protein sequence ID" value="PAC:32927416.CDS.1"/>
    <property type="gene ID" value="Pp3c15_10530"/>
</dbReference>
<reference evidence="2 4" key="1">
    <citation type="journal article" date="2008" name="Science">
        <title>The Physcomitrella genome reveals evolutionary insights into the conquest of land by plants.</title>
        <authorList>
            <person name="Rensing S."/>
            <person name="Lang D."/>
            <person name="Zimmer A."/>
            <person name="Terry A."/>
            <person name="Salamov A."/>
            <person name="Shapiro H."/>
            <person name="Nishiyama T."/>
            <person name="Perroud P.-F."/>
            <person name="Lindquist E."/>
            <person name="Kamisugi Y."/>
            <person name="Tanahashi T."/>
            <person name="Sakakibara K."/>
            <person name="Fujita T."/>
            <person name="Oishi K."/>
            <person name="Shin-I T."/>
            <person name="Kuroki Y."/>
            <person name="Toyoda A."/>
            <person name="Suzuki Y."/>
            <person name="Hashimoto A."/>
            <person name="Yamaguchi K."/>
            <person name="Sugano A."/>
            <person name="Kohara Y."/>
            <person name="Fujiyama A."/>
            <person name="Anterola A."/>
            <person name="Aoki S."/>
            <person name="Ashton N."/>
            <person name="Barbazuk W.B."/>
            <person name="Barker E."/>
            <person name="Bennetzen J."/>
            <person name="Bezanilla M."/>
            <person name="Blankenship R."/>
            <person name="Cho S.H."/>
            <person name="Dutcher S."/>
            <person name="Estelle M."/>
            <person name="Fawcett J.A."/>
            <person name="Gundlach H."/>
            <person name="Hanada K."/>
            <person name="Heyl A."/>
            <person name="Hicks K.A."/>
            <person name="Hugh J."/>
            <person name="Lohr M."/>
            <person name="Mayer K."/>
            <person name="Melkozernov A."/>
            <person name="Murata T."/>
            <person name="Nelson D."/>
            <person name="Pils B."/>
            <person name="Prigge M."/>
            <person name="Reiss B."/>
            <person name="Renner T."/>
            <person name="Rombauts S."/>
            <person name="Rushton P."/>
            <person name="Sanderfoot A."/>
            <person name="Schween G."/>
            <person name="Shiu S.-H."/>
            <person name="Stueber K."/>
            <person name="Theodoulou F.L."/>
            <person name="Tu H."/>
            <person name="Van de Peer Y."/>
            <person name="Verrier P.J."/>
            <person name="Waters E."/>
            <person name="Wood A."/>
            <person name="Yang L."/>
            <person name="Cove D."/>
            <person name="Cuming A."/>
            <person name="Hasebe M."/>
            <person name="Lucas S."/>
            <person name="Mishler D.B."/>
            <person name="Reski R."/>
            <person name="Grigoriev I."/>
            <person name="Quatrano R.S."/>
            <person name="Boore J.L."/>
        </authorList>
    </citation>
    <scope>NUCLEOTIDE SEQUENCE [LARGE SCALE GENOMIC DNA]</scope>
    <source>
        <strain evidence="3 4">cv. Gransden 2004</strain>
    </source>
</reference>
<name>A0A2K1JCR2_PHYPA</name>
<keyword evidence="1" id="KW-1133">Transmembrane helix</keyword>
<organism evidence="2">
    <name type="scientific">Physcomitrium patens</name>
    <name type="common">Spreading-leaved earth moss</name>
    <name type="synonym">Physcomitrella patens</name>
    <dbReference type="NCBI Taxonomy" id="3218"/>
    <lineage>
        <taxon>Eukaryota</taxon>
        <taxon>Viridiplantae</taxon>
        <taxon>Streptophyta</taxon>
        <taxon>Embryophyta</taxon>
        <taxon>Bryophyta</taxon>
        <taxon>Bryophytina</taxon>
        <taxon>Bryopsida</taxon>
        <taxon>Funariidae</taxon>
        <taxon>Funariales</taxon>
        <taxon>Funariaceae</taxon>
        <taxon>Physcomitrium</taxon>
    </lineage>
</organism>